<gene>
    <name evidence="2" type="ORF">H3146_10275</name>
</gene>
<comment type="caution">
    <text evidence="2">The sequence shown here is derived from an EMBL/GenBank/DDBJ whole genome shotgun (WGS) entry which is preliminary data.</text>
</comment>
<dbReference type="RefSeq" id="WP_181354115.1">
    <property type="nucleotide sequence ID" value="NZ_JABJWZ010000068.1"/>
</dbReference>
<dbReference type="AlphaFoldDB" id="A0A7W3ZMQ2"/>
<dbReference type="Proteomes" id="UP000525686">
    <property type="component" value="Unassembled WGS sequence"/>
</dbReference>
<reference evidence="3" key="1">
    <citation type="submission" date="2020-05" db="EMBL/GenBank/DDBJ databases">
        <title>Classification of alakaliphilic streptomycetes isolated from an alkaline soil next to Lonar Crater, India and a proposal for the recognition of Streptomyces alkaliterrae sp. nov.</title>
        <authorList>
            <person name="Golinska P."/>
        </authorList>
    </citation>
    <scope>NUCLEOTIDE SEQUENCE [LARGE SCALE GENOMIC DNA]</scope>
    <source>
        <strain evidence="3">OF3</strain>
    </source>
</reference>
<accession>A0A7W3ZMQ2</accession>
<sequence>MSNDQYYVDLEALDKVGQKLNGVLRAMSQTKGKSAHSTYLPTGSLGQGFDEETEIRSKHNVMKAFIEDEILKNLEELIDDLAKKTAKTRGAYEDREYDASNAMIPKVD</sequence>
<evidence type="ECO:0000256" key="1">
    <source>
        <dbReference type="SAM" id="MobiDB-lite"/>
    </source>
</evidence>
<organism evidence="2 3">
    <name type="scientific">Streptomyces alkaliterrae</name>
    <dbReference type="NCBI Taxonomy" id="2213162"/>
    <lineage>
        <taxon>Bacteria</taxon>
        <taxon>Bacillati</taxon>
        <taxon>Actinomycetota</taxon>
        <taxon>Actinomycetes</taxon>
        <taxon>Kitasatosporales</taxon>
        <taxon>Streptomycetaceae</taxon>
        <taxon>Streptomyces</taxon>
    </lineage>
</organism>
<evidence type="ECO:0000313" key="2">
    <source>
        <dbReference type="EMBL" id="MBB1253751.1"/>
    </source>
</evidence>
<evidence type="ECO:0000313" key="3">
    <source>
        <dbReference type="Proteomes" id="UP000525686"/>
    </source>
</evidence>
<proteinExistence type="predicted"/>
<dbReference type="EMBL" id="JABJWZ010000068">
    <property type="protein sequence ID" value="MBB1253751.1"/>
    <property type="molecule type" value="Genomic_DNA"/>
</dbReference>
<protein>
    <submittedName>
        <fullName evidence="2">Uncharacterized protein</fullName>
    </submittedName>
</protein>
<name>A0A7W3ZMQ2_9ACTN</name>
<feature type="region of interest" description="Disordered" evidence="1">
    <location>
        <begin position="89"/>
        <end position="108"/>
    </location>
</feature>